<dbReference type="RefSeq" id="WP_104986874.1">
    <property type="nucleotide sequence ID" value="NZ_CP012673.1"/>
</dbReference>
<evidence type="ECO:0000256" key="1">
    <source>
        <dbReference type="SAM" id="SignalP"/>
    </source>
</evidence>
<name>A0A2L0FBX8_SORCE</name>
<evidence type="ECO:0008006" key="4">
    <source>
        <dbReference type="Google" id="ProtNLM"/>
    </source>
</evidence>
<proteinExistence type="predicted"/>
<accession>A0A2L0FBX8</accession>
<reference evidence="2 3" key="1">
    <citation type="submission" date="2015-09" db="EMBL/GenBank/DDBJ databases">
        <title>Sorangium comparison.</title>
        <authorList>
            <person name="Zaburannyi N."/>
            <person name="Bunk B."/>
            <person name="Overmann J."/>
            <person name="Mueller R."/>
        </authorList>
    </citation>
    <scope>NUCLEOTIDE SEQUENCE [LARGE SCALE GENOMIC DNA]</scope>
    <source>
        <strain evidence="2 3">So ce26</strain>
    </source>
</reference>
<sequence>MKKFARWALAFASVMSIPTSAMALPEFTQYEVCLSNGSRLVDLGFVVFTYIEQVAAPFGDLCRHQGKWCNFAALATCTNTYVAEELSIMNQACDENSLFPADTNISLDPLVPPESHWAFNKFQMKVRIHRLNLTQDSFTGVIKGLAQYHPLAVAYPIKFTPRVHP</sequence>
<feature type="signal peptide" evidence="1">
    <location>
        <begin position="1"/>
        <end position="23"/>
    </location>
</feature>
<gene>
    <name evidence="2" type="ORF">SOCE26_106530</name>
</gene>
<dbReference type="EMBL" id="CP012673">
    <property type="protein sequence ID" value="AUX49108.1"/>
    <property type="molecule type" value="Genomic_DNA"/>
</dbReference>
<protein>
    <recommendedName>
        <fullName evidence="4">Secreted protein</fullName>
    </recommendedName>
</protein>
<feature type="chain" id="PRO_5014772378" description="Secreted protein" evidence="1">
    <location>
        <begin position="24"/>
        <end position="165"/>
    </location>
</feature>
<dbReference type="AlphaFoldDB" id="A0A2L0FBX8"/>
<dbReference type="Proteomes" id="UP000238348">
    <property type="component" value="Chromosome"/>
</dbReference>
<evidence type="ECO:0000313" key="2">
    <source>
        <dbReference type="EMBL" id="AUX49108.1"/>
    </source>
</evidence>
<organism evidence="2 3">
    <name type="scientific">Sorangium cellulosum</name>
    <name type="common">Polyangium cellulosum</name>
    <dbReference type="NCBI Taxonomy" id="56"/>
    <lineage>
        <taxon>Bacteria</taxon>
        <taxon>Pseudomonadati</taxon>
        <taxon>Myxococcota</taxon>
        <taxon>Polyangia</taxon>
        <taxon>Polyangiales</taxon>
        <taxon>Polyangiaceae</taxon>
        <taxon>Sorangium</taxon>
    </lineage>
</organism>
<keyword evidence="1" id="KW-0732">Signal</keyword>
<evidence type="ECO:0000313" key="3">
    <source>
        <dbReference type="Proteomes" id="UP000238348"/>
    </source>
</evidence>